<dbReference type="EMBL" id="CP036268">
    <property type="protein sequence ID" value="QDT36168.1"/>
    <property type="molecule type" value="Genomic_DNA"/>
</dbReference>
<name>A0A517QX65_9PLAN</name>
<evidence type="ECO:0000313" key="1">
    <source>
        <dbReference type="EMBL" id="QDT36168.1"/>
    </source>
</evidence>
<dbReference type="KEGG" id="svp:Pan189_05230"/>
<proteinExistence type="predicted"/>
<evidence type="ECO:0000313" key="2">
    <source>
        <dbReference type="Proteomes" id="UP000317318"/>
    </source>
</evidence>
<dbReference type="Proteomes" id="UP000317318">
    <property type="component" value="Chromosome"/>
</dbReference>
<protein>
    <submittedName>
        <fullName evidence="1">Uncharacterized protein</fullName>
    </submittedName>
</protein>
<keyword evidence="2" id="KW-1185">Reference proteome</keyword>
<dbReference type="AlphaFoldDB" id="A0A517QX65"/>
<gene>
    <name evidence="1" type="ORF">Pan189_05230</name>
</gene>
<accession>A0A517QX65</accession>
<organism evidence="1 2">
    <name type="scientific">Stratiformator vulcanicus</name>
    <dbReference type="NCBI Taxonomy" id="2527980"/>
    <lineage>
        <taxon>Bacteria</taxon>
        <taxon>Pseudomonadati</taxon>
        <taxon>Planctomycetota</taxon>
        <taxon>Planctomycetia</taxon>
        <taxon>Planctomycetales</taxon>
        <taxon>Planctomycetaceae</taxon>
        <taxon>Stratiformator</taxon>
    </lineage>
</organism>
<reference evidence="1 2" key="1">
    <citation type="submission" date="2019-02" db="EMBL/GenBank/DDBJ databases">
        <title>Deep-cultivation of Planctomycetes and their phenomic and genomic characterization uncovers novel biology.</title>
        <authorList>
            <person name="Wiegand S."/>
            <person name="Jogler M."/>
            <person name="Boedeker C."/>
            <person name="Pinto D."/>
            <person name="Vollmers J."/>
            <person name="Rivas-Marin E."/>
            <person name="Kohn T."/>
            <person name="Peeters S.H."/>
            <person name="Heuer A."/>
            <person name="Rast P."/>
            <person name="Oberbeckmann S."/>
            <person name="Bunk B."/>
            <person name="Jeske O."/>
            <person name="Meyerdierks A."/>
            <person name="Storesund J.E."/>
            <person name="Kallscheuer N."/>
            <person name="Luecker S."/>
            <person name="Lage O.M."/>
            <person name="Pohl T."/>
            <person name="Merkel B.J."/>
            <person name="Hornburger P."/>
            <person name="Mueller R.-W."/>
            <person name="Bruemmer F."/>
            <person name="Labrenz M."/>
            <person name="Spormann A.M."/>
            <person name="Op den Camp H."/>
            <person name="Overmann J."/>
            <person name="Amann R."/>
            <person name="Jetten M.S.M."/>
            <person name="Mascher T."/>
            <person name="Medema M.H."/>
            <person name="Devos D.P."/>
            <person name="Kaster A.-K."/>
            <person name="Ovreas L."/>
            <person name="Rohde M."/>
            <person name="Galperin M.Y."/>
            <person name="Jogler C."/>
        </authorList>
    </citation>
    <scope>NUCLEOTIDE SEQUENCE [LARGE SCALE GENOMIC DNA]</scope>
    <source>
        <strain evidence="1 2">Pan189</strain>
    </source>
</reference>
<sequence length="146" mass="15773">MAATSQSVVFRNCRFQCTSVAVNDSEISAPGEIIPGNNAISYSELQKETADTTRCRRYGDVGHILLGVARSIGSAVEELLRQMASHILLDSTEQAVQAAHGRPQPPFPQLILPSITSDLVRQIGVSRCQLIKASVEKDASFGLEMC</sequence>